<dbReference type="AlphaFoldDB" id="A0A8I1FXU4"/>
<evidence type="ECO:0000313" key="1">
    <source>
        <dbReference type="EMBL" id="MBJ2260058.1"/>
    </source>
</evidence>
<dbReference type="Proteomes" id="UP000658390">
    <property type="component" value="Unassembled WGS sequence"/>
</dbReference>
<reference evidence="1" key="1">
    <citation type="submission" date="2020-12" db="EMBL/GenBank/DDBJ databases">
        <title>Antibiotic resistance and phylogeny of Pseudomonas spp. isolated over three decades from chicken meat in the Norwegian food chain.</title>
        <authorList>
            <person name="Moen B."/>
        </authorList>
    </citation>
    <scope>NUCLEOTIDE SEQUENCE</scope>
    <source>
        <strain evidence="1">MF6762</strain>
    </source>
</reference>
<dbReference type="InterPro" id="IPR009057">
    <property type="entry name" value="Homeodomain-like_sf"/>
</dbReference>
<sequence>MSNTRAKIINTLSNLFKSNTQVSVTLLASESGVSRSSLYKYYPDIIAKLKADHDRKEIPPIELQGLKLSILRQKLEEQRDLVTALTRICSEQMIEISELNARLHDEKESKDLKIAFLQSQLAKGNKPKLKTVK</sequence>
<protein>
    <submittedName>
        <fullName evidence="1">TetR/AcrR family transcriptional regulator</fullName>
    </submittedName>
</protein>
<dbReference type="EMBL" id="JAEKCZ010000048">
    <property type="protein sequence ID" value="MBJ2260058.1"/>
    <property type="molecule type" value="Genomic_DNA"/>
</dbReference>
<dbReference type="Gene3D" id="1.10.10.60">
    <property type="entry name" value="Homeodomain-like"/>
    <property type="match status" value="1"/>
</dbReference>
<proteinExistence type="predicted"/>
<dbReference type="GeneID" id="70102855"/>
<dbReference type="RefSeq" id="WP_130898253.1">
    <property type="nucleotide sequence ID" value="NZ_JAEKCZ010000048.1"/>
</dbReference>
<organism evidence="1 2">
    <name type="scientific">Pseudomonas psychrophila</name>
    <dbReference type="NCBI Taxonomy" id="122355"/>
    <lineage>
        <taxon>Bacteria</taxon>
        <taxon>Pseudomonadati</taxon>
        <taxon>Pseudomonadota</taxon>
        <taxon>Gammaproteobacteria</taxon>
        <taxon>Pseudomonadales</taxon>
        <taxon>Pseudomonadaceae</taxon>
        <taxon>Pseudomonas</taxon>
    </lineage>
</organism>
<comment type="caution">
    <text evidence="1">The sequence shown here is derived from an EMBL/GenBank/DDBJ whole genome shotgun (WGS) entry which is preliminary data.</text>
</comment>
<dbReference type="SUPFAM" id="SSF46689">
    <property type="entry name" value="Homeodomain-like"/>
    <property type="match status" value="1"/>
</dbReference>
<gene>
    <name evidence="1" type="ORF">JFT45_26570</name>
</gene>
<accession>A0A8I1FXU4</accession>
<evidence type="ECO:0000313" key="2">
    <source>
        <dbReference type="Proteomes" id="UP000658390"/>
    </source>
</evidence>
<name>A0A8I1FXU4_9PSED</name>